<dbReference type="GeneID" id="55608625"/>
<evidence type="ECO:0000313" key="1">
    <source>
        <dbReference type="EMBL" id="AXC34547.1"/>
    </source>
</evidence>
<dbReference type="EMBL" id="MH375644">
    <property type="protein sequence ID" value="AXC34547.1"/>
    <property type="molecule type" value="Genomic_DNA"/>
</dbReference>
<dbReference type="KEGG" id="vg:55608625"/>
<protein>
    <submittedName>
        <fullName evidence="1">Uncharacterized protein</fullName>
    </submittedName>
</protein>
<keyword evidence="2" id="KW-1185">Reference proteome</keyword>
<evidence type="ECO:0000313" key="2">
    <source>
        <dbReference type="Proteomes" id="UP000260311"/>
    </source>
</evidence>
<accession>A0A384ZSD8</accession>
<dbReference type="RefSeq" id="YP_009838393.1">
    <property type="nucleotide sequence ID" value="NC_048709.1"/>
</dbReference>
<name>A0A384ZSD8_9CAUD</name>
<proteinExistence type="predicted"/>
<reference evidence="1 2" key="1">
    <citation type="submission" date="2018-05" db="EMBL/GenBank/DDBJ databases">
        <title>The genome of Vibrio coralliilyticus phage YC.</title>
        <authorList>
            <person name="Benler S."/>
        </authorList>
    </citation>
    <scope>NUCLEOTIDE SEQUENCE [LARGE SCALE GENOMIC DNA]</scope>
</reference>
<dbReference type="Proteomes" id="UP000260311">
    <property type="component" value="Segment"/>
</dbReference>
<organism evidence="1 2">
    <name type="scientific">Vibrio phage YC</name>
    <dbReference type="NCBI Taxonomy" id="2267403"/>
    <lineage>
        <taxon>Viruses</taxon>
        <taxon>Duplodnaviria</taxon>
        <taxon>Heunggongvirae</taxon>
        <taxon>Uroviricota</taxon>
        <taxon>Caudoviricetes</taxon>
        <taxon>Pantevenvirales</taxon>
        <taxon>Ackermannviridae</taxon>
        <taxon>Campanilevirus</taxon>
        <taxon>Campanilevirus YC</taxon>
    </lineage>
</organism>
<sequence length="111" mass="12494">MSDNNITAEGVAASIAVLLHHQGLTVSEPDGRYFEYVTEQATFKLTVRYNKMLGLDVVINWDNKYWLLDNMTAENTPSAVLDFILFGESKLCTISSMTRKGYKPEVKDAEL</sequence>